<feature type="transmembrane region" description="Helical" evidence="1">
    <location>
        <begin position="85"/>
        <end position="111"/>
    </location>
</feature>
<dbReference type="RefSeq" id="WP_203471713.1">
    <property type="nucleotide sequence ID" value="NZ_AP022873.1"/>
</dbReference>
<dbReference type="PANTHER" id="PTHR42208:SF1">
    <property type="entry name" value="HEAVY METAL TRANSPORTER"/>
    <property type="match status" value="1"/>
</dbReference>
<feature type="transmembrane region" description="Helical" evidence="1">
    <location>
        <begin position="167"/>
        <end position="190"/>
    </location>
</feature>
<dbReference type="PANTHER" id="PTHR42208">
    <property type="entry name" value="HEAVY METAL TRANSPORTER-RELATED"/>
    <property type="match status" value="1"/>
</dbReference>
<dbReference type="Pfam" id="PF13386">
    <property type="entry name" value="DsbD_2"/>
    <property type="match status" value="1"/>
</dbReference>
<feature type="domain" description="Urease accessory protein UreH-like transmembrane" evidence="2">
    <location>
        <begin position="8"/>
        <end position="212"/>
    </location>
</feature>
<keyword evidence="4" id="KW-1185">Reference proteome</keyword>
<feature type="transmembrane region" description="Helical" evidence="1">
    <location>
        <begin position="6"/>
        <end position="34"/>
    </location>
</feature>
<feature type="transmembrane region" description="Helical" evidence="1">
    <location>
        <begin position="197"/>
        <end position="215"/>
    </location>
</feature>
<dbReference type="EMBL" id="AP022873">
    <property type="protein sequence ID" value="BCB96520.1"/>
    <property type="molecule type" value="Genomic_DNA"/>
</dbReference>
<protein>
    <submittedName>
        <fullName evidence="3">Membrane protein</fullName>
    </submittedName>
</protein>
<evidence type="ECO:0000313" key="3">
    <source>
        <dbReference type="EMBL" id="BCB96520.1"/>
    </source>
</evidence>
<evidence type="ECO:0000313" key="4">
    <source>
        <dbReference type="Proteomes" id="UP000516360"/>
    </source>
</evidence>
<dbReference type="KEGG" id="dtp:JZK55_14420"/>
<evidence type="ECO:0000259" key="2">
    <source>
        <dbReference type="Pfam" id="PF13386"/>
    </source>
</evidence>
<accession>A0A7G1H128</accession>
<keyword evidence="1" id="KW-1133">Transmembrane helix</keyword>
<gene>
    <name evidence="3" type="ORF">JZK55_14420</name>
</gene>
<feature type="transmembrane region" description="Helical" evidence="1">
    <location>
        <begin position="132"/>
        <end position="155"/>
    </location>
</feature>
<proteinExistence type="predicted"/>
<keyword evidence="1" id="KW-0812">Transmembrane</keyword>
<feature type="transmembrane region" description="Helical" evidence="1">
    <location>
        <begin position="55"/>
        <end position="73"/>
    </location>
</feature>
<organism evidence="3 4">
    <name type="scientific">Dissulfurispira thermophila</name>
    <dbReference type="NCBI Taxonomy" id="2715679"/>
    <lineage>
        <taxon>Bacteria</taxon>
        <taxon>Pseudomonadati</taxon>
        <taxon>Nitrospirota</taxon>
        <taxon>Thermodesulfovibrionia</taxon>
        <taxon>Thermodesulfovibrionales</taxon>
        <taxon>Dissulfurispiraceae</taxon>
        <taxon>Dissulfurispira</taxon>
    </lineage>
</organism>
<dbReference type="Proteomes" id="UP000516360">
    <property type="component" value="Chromosome"/>
</dbReference>
<sequence length="224" mass="24131">MDISYFLAFTTGFLGGFGHCIGMCGPLVTSYAFYECRFRDSRISLLLHILYNSGRVTTYVFIGSLMGFAGSFANTLGMFSGIQNIVTIIAGCIIILMGLGITGIIGGTNFIERYNNIILKAVKMVLEGASLWRYYALGLLIGLVPCGLSYSIFIASAGTGNFFSGSMIALSFGLGTVPALLLFGIIITYLSNKVRGLVYRAGGIVIILMGIYFIFRGIGLYAHM</sequence>
<keyword evidence="1" id="KW-0472">Membrane</keyword>
<reference evidence="3 4" key="1">
    <citation type="submission" date="2020-03" db="EMBL/GenBank/DDBJ databases">
        <title>Complete genome sequences of two sulfur-disproportionating bacterial strains T55J and Mzg5.</title>
        <authorList>
            <person name="Umezawa K."/>
            <person name="Kojima H."/>
            <person name="Kato Y."/>
            <person name="Fukui M."/>
        </authorList>
    </citation>
    <scope>NUCLEOTIDE SEQUENCE [LARGE SCALE GENOMIC DNA]</scope>
    <source>
        <strain evidence="3 4">T55J</strain>
    </source>
</reference>
<name>A0A7G1H128_9BACT</name>
<evidence type="ECO:0000256" key="1">
    <source>
        <dbReference type="SAM" id="Phobius"/>
    </source>
</evidence>
<dbReference type="AlphaFoldDB" id="A0A7G1H128"/>
<dbReference type="InterPro" id="IPR039447">
    <property type="entry name" value="UreH-like_TM_dom"/>
</dbReference>